<dbReference type="EMBL" id="JBIHMK010000017">
    <property type="protein sequence ID" value="MFH0247997.1"/>
    <property type="molecule type" value="Genomic_DNA"/>
</dbReference>
<accession>A0ABW7HQ52</accession>
<comment type="caution">
    <text evidence="2">The sequence shown here is derived from an EMBL/GenBank/DDBJ whole genome shotgun (WGS) entry which is preliminary data.</text>
</comment>
<evidence type="ECO:0008006" key="4">
    <source>
        <dbReference type="Google" id="ProtNLM"/>
    </source>
</evidence>
<sequence>MPVQAVPARPTFGTYVVMAVCTGVATLLLGTLYPVYRDMVITGGCGSRYGAECSGAQTAHIFTALVVMPVSAACLMFLNWVVFRPYRQGHEAYRLIVPLLLVRCAAELFAAGVPLGGAVGLLAAVGALLAFRKPVGVRGMVWGLSRDRIRELTADSGAEPLSTGQNMLFLCANIAGAALGLLGADRLFSSLG</sequence>
<feature type="transmembrane region" description="Helical" evidence="1">
    <location>
        <begin position="104"/>
        <end position="131"/>
    </location>
</feature>
<gene>
    <name evidence="2" type="ORF">ACG5V6_07200</name>
</gene>
<keyword evidence="3" id="KW-1185">Reference proteome</keyword>
<evidence type="ECO:0000313" key="3">
    <source>
        <dbReference type="Proteomes" id="UP001607069"/>
    </source>
</evidence>
<keyword evidence="1" id="KW-0812">Transmembrane</keyword>
<keyword evidence="1" id="KW-0472">Membrane</keyword>
<evidence type="ECO:0000256" key="1">
    <source>
        <dbReference type="SAM" id="Phobius"/>
    </source>
</evidence>
<reference evidence="2 3" key="1">
    <citation type="submission" date="2024-10" db="EMBL/GenBank/DDBJ databases">
        <authorList>
            <person name="Cho J.-C."/>
        </authorList>
    </citation>
    <scope>NUCLEOTIDE SEQUENCE [LARGE SCALE GENOMIC DNA]</scope>
    <source>
        <strain evidence="2 3">KCTC29696</strain>
    </source>
</reference>
<proteinExistence type="predicted"/>
<feature type="transmembrane region" description="Helical" evidence="1">
    <location>
        <begin position="12"/>
        <end position="33"/>
    </location>
</feature>
<name>A0ABW7HQ52_9ACTN</name>
<dbReference type="RefSeq" id="WP_279951345.1">
    <property type="nucleotide sequence ID" value="NZ_BAABEN010000031.1"/>
</dbReference>
<evidence type="ECO:0000313" key="2">
    <source>
        <dbReference type="EMBL" id="MFH0247997.1"/>
    </source>
</evidence>
<protein>
    <recommendedName>
        <fullName evidence="4">Transmembrane protein</fullName>
    </recommendedName>
</protein>
<organism evidence="2 3">
    <name type="scientific">Streptomyces chitinivorans</name>
    <dbReference type="NCBI Taxonomy" id="1257027"/>
    <lineage>
        <taxon>Bacteria</taxon>
        <taxon>Bacillati</taxon>
        <taxon>Actinomycetota</taxon>
        <taxon>Actinomycetes</taxon>
        <taxon>Kitasatosporales</taxon>
        <taxon>Streptomycetaceae</taxon>
        <taxon>Streptomyces</taxon>
    </lineage>
</organism>
<keyword evidence="1" id="KW-1133">Transmembrane helix</keyword>
<dbReference type="Proteomes" id="UP001607069">
    <property type="component" value="Unassembled WGS sequence"/>
</dbReference>
<feature type="transmembrane region" description="Helical" evidence="1">
    <location>
        <begin position="61"/>
        <end position="83"/>
    </location>
</feature>